<gene>
    <name evidence="14" type="ORF">BDY17DRAFT_248487</name>
</gene>
<feature type="region of interest" description="Disordered" evidence="13">
    <location>
        <begin position="1"/>
        <end position="46"/>
    </location>
</feature>
<evidence type="ECO:0000256" key="12">
    <source>
        <dbReference type="RuleBase" id="RU363036"/>
    </source>
</evidence>
<dbReference type="Gene3D" id="3.40.50.620">
    <property type="entry name" value="HUPs"/>
    <property type="match status" value="1"/>
</dbReference>
<evidence type="ECO:0000256" key="7">
    <source>
        <dbReference type="ARBA" id="ARBA00022917"/>
    </source>
</evidence>
<dbReference type="PROSITE" id="PS00178">
    <property type="entry name" value="AA_TRNA_LIGASE_I"/>
    <property type="match status" value="1"/>
</dbReference>
<dbReference type="Proteomes" id="UP000799767">
    <property type="component" value="Unassembled WGS sequence"/>
</dbReference>
<feature type="compositionally biased region" description="Polar residues" evidence="13">
    <location>
        <begin position="1"/>
        <end position="22"/>
    </location>
</feature>
<dbReference type="FunFam" id="1.10.240.10:FF:000002">
    <property type="entry name" value="Tryptophan--tRNA ligase"/>
    <property type="match status" value="1"/>
</dbReference>
<evidence type="ECO:0000256" key="10">
    <source>
        <dbReference type="ARBA" id="ARBA00049929"/>
    </source>
</evidence>
<dbReference type="GO" id="GO:0005759">
    <property type="term" value="C:mitochondrial matrix"/>
    <property type="evidence" value="ECO:0007669"/>
    <property type="project" value="UniProtKB-SubCell"/>
</dbReference>
<dbReference type="PRINTS" id="PR01039">
    <property type="entry name" value="TRNASYNTHTRP"/>
</dbReference>
<dbReference type="InterPro" id="IPR002305">
    <property type="entry name" value="aa-tRNA-synth_Ic"/>
</dbReference>
<evidence type="ECO:0000256" key="6">
    <source>
        <dbReference type="ARBA" id="ARBA00022840"/>
    </source>
</evidence>
<dbReference type="OrthoDB" id="15808at2759"/>
<sequence>MQSRSPIWRSASNAFRSVTQPRPRSGIQDATAPFRRRLSSHAKPRPQVIFSGIQPTGIPHLGNYLGALQRWVQLQNDASPETTLIYSLVDLHAITVRQDPRQLRQWKKESLAMLLAIGLDPNRSIIFHQSDVPAHAELMWILSCQASTGYLGRMTQWKDKTANERENSEKLKLGLFSYPVLQAADVLLHQTTHVPVGHDQAQHLEFARELASGFNHVYREDIFTYPETMISPAKRVMSLTDPSVKMSKSHSNPKSRILLTDDKQTIEQKIKQAMTDSLGPVTYDPQSRAGVSNLLDIVLHCDAGQTYQTVDDIVSIGNRLSLKAFKEWVAERIEQTVRPICERYADIVGEQKQLDRIAEEGAERARASARPTLHRVKETVGLL</sequence>
<keyword evidence="5 12" id="KW-0547">Nucleotide-binding</keyword>
<dbReference type="EMBL" id="MU001634">
    <property type="protein sequence ID" value="KAF2484776.1"/>
    <property type="molecule type" value="Genomic_DNA"/>
</dbReference>
<proteinExistence type="inferred from homology"/>
<dbReference type="EC" id="6.1.1.2" evidence="3"/>
<evidence type="ECO:0000256" key="2">
    <source>
        <dbReference type="ARBA" id="ARBA00005594"/>
    </source>
</evidence>
<dbReference type="CDD" id="cd00806">
    <property type="entry name" value="TrpRS_core"/>
    <property type="match status" value="1"/>
</dbReference>
<dbReference type="Gene3D" id="1.10.240.10">
    <property type="entry name" value="Tyrosyl-Transfer RNA Synthetase"/>
    <property type="match status" value="1"/>
</dbReference>
<dbReference type="AlphaFoldDB" id="A0A6A6PYC8"/>
<dbReference type="HAMAP" id="MF_00140_B">
    <property type="entry name" value="Trp_tRNA_synth_B"/>
    <property type="match status" value="1"/>
</dbReference>
<dbReference type="Pfam" id="PF00579">
    <property type="entry name" value="tRNA-synt_1b"/>
    <property type="match status" value="1"/>
</dbReference>
<dbReference type="GeneID" id="54471917"/>
<comment type="similarity">
    <text evidence="2 12">Belongs to the class-I aminoacyl-tRNA synthetase family.</text>
</comment>
<dbReference type="SUPFAM" id="SSF52374">
    <property type="entry name" value="Nucleotidylyl transferase"/>
    <property type="match status" value="1"/>
</dbReference>
<dbReference type="FunFam" id="3.40.50.620:FF:000082">
    <property type="entry name" value="MSW1p Mitochondrial tryptophanyl-tRNA synthetase"/>
    <property type="match status" value="1"/>
</dbReference>
<dbReference type="PANTHER" id="PTHR43766">
    <property type="entry name" value="TRYPTOPHAN--TRNA LIGASE, MITOCHONDRIAL"/>
    <property type="match status" value="1"/>
</dbReference>
<organism evidence="14 15">
    <name type="scientific">Neohortaea acidophila</name>
    <dbReference type="NCBI Taxonomy" id="245834"/>
    <lineage>
        <taxon>Eukaryota</taxon>
        <taxon>Fungi</taxon>
        <taxon>Dikarya</taxon>
        <taxon>Ascomycota</taxon>
        <taxon>Pezizomycotina</taxon>
        <taxon>Dothideomycetes</taxon>
        <taxon>Dothideomycetidae</taxon>
        <taxon>Mycosphaerellales</taxon>
        <taxon>Teratosphaeriaceae</taxon>
        <taxon>Neohortaea</taxon>
    </lineage>
</organism>
<evidence type="ECO:0000256" key="8">
    <source>
        <dbReference type="ARBA" id="ARBA00023146"/>
    </source>
</evidence>
<dbReference type="GO" id="GO:0004830">
    <property type="term" value="F:tryptophan-tRNA ligase activity"/>
    <property type="evidence" value="ECO:0007669"/>
    <property type="project" value="UniProtKB-EC"/>
</dbReference>
<evidence type="ECO:0000256" key="13">
    <source>
        <dbReference type="SAM" id="MobiDB-lite"/>
    </source>
</evidence>
<keyword evidence="6 12" id="KW-0067">ATP-binding</keyword>
<accession>A0A6A6PYC8</accession>
<evidence type="ECO:0000256" key="4">
    <source>
        <dbReference type="ARBA" id="ARBA00022598"/>
    </source>
</evidence>
<name>A0A6A6PYC8_9PEZI</name>
<evidence type="ECO:0000313" key="15">
    <source>
        <dbReference type="Proteomes" id="UP000799767"/>
    </source>
</evidence>
<dbReference type="RefSeq" id="XP_033591345.1">
    <property type="nucleotide sequence ID" value="XM_033730915.1"/>
</dbReference>
<evidence type="ECO:0000256" key="3">
    <source>
        <dbReference type="ARBA" id="ARBA00013161"/>
    </source>
</evidence>
<evidence type="ECO:0000256" key="11">
    <source>
        <dbReference type="ARBA" id="ARBA00069760"/>
    </source>
</evidence>
<keyword evidence="15" id="KW-1185">Reference proteome</keyword>
<evidence type="ECO:0000256" key="5">
    <source>
        <dbReference type="ARBA" id="ARBA00022741"/>
    </source>
</evidence>
<dbReference type="InterPro" id="IPR002306">
    <property type="entry name" value="Trp-tRNA-ligase"/>
</dbReference>
<dbReference type="InterPro" id="IPR050203">
    <property type="entry name" value="Trp-tRNA_synthetase"/>
</dbReference>
<dbReference type="InterPro" id="IPR014729">
    <property type="entry name" value="Rossmann-like_a/b/a_fold"/>
</dbReference>
<evidence type="ECO:0000256" key="9">
    <source>
        <dbReference type="ARBA" id="ARBA00030268"/>
    </source>
</evidence>
<dbReference type="NCBIfam" id="TIGR00233">
    <property type="entry name" value="trpS"/>
    <property type="match status" value="1"/>
</dbReference>
<comment type="subcellular location">
    <subcellularLocation>
        <location evidence="1">Mitochondrion matrix</location>
    </subcellularLocation>
</comment>
<dbReference type="PANTHER" id="PTHR43766:SF1">
    <property type="entry name" value="TRYPTOPHAN--TRNA LIGASE, MITOCHONDRIAL"/>
    <property type="match status" value="1"/>
</dbReference>
<dbReference type="InterPro" id="IPR001412">
    <property type="entry name" value="aa-tRNA-synth_I_CS"/>
</dbReference>
<keyword evidence="8 12" id="KW-0030">Aminoacyl-tRNA synthetase</keyword>
<evidence type="ECO:0000313" key="14">
    <source>
        <dbReference type="EMBL" id="KAF2484776.1"/>
    </source>
</evidence>
<evidence type="ECO:0000256" key="1">
    <source>
        <dbReference type="ARBA" id="ARBA00004305"/>
    </source>
</evidence>
<protein>
    <recommendedName>
        <fullName evidence="11">Tryptophan--tRNA ligase, mitochondrial</fullName>
        <ecNumber evidence="3">6.1.1.2</ecNumber>
    </recommendedName>
    <alternativeName>
        <fullName evidence="9">Tryptophanyl-tRNA synthetase</fullName>
    </alternativeName>
</protein>
<dbReference type="GO" id="GO:0070183">
    <property type="term" value="P:mitochondrial tryptophanyl-tRNA aminoacylation"/>
    <property type="evidence" value="ECO:0007669"/>
    <property type="project" value="TreeGrafter"/>
</dbReference>
<keyword evidence="4 12" id="KW-0436">Ligase</keyword>
<feature type="compositionally biased region" description="Basic residues" evidence="13">
    <location>
        <begin position="34"/>
        <end position="44"/>
    </location>
</feature>
<comment type="catalytic activity">
    <reaction evidence="10">
        <text>tRNA(Trp) + L-tryptophan + ATP = L-tryptophyl-tRNA(Trp) + AMP + diphosphate + H(+)</text>
        <dbReference type="Rhea" id="RHEA:24080"/>
        <dbReference type="Rhea" id="RHEA-COMP:9671"/>
        <dbReference type="Rhea" id="RHEA-COMP:9705"/>
        <dbReference type="ChEBI" id="CHEBI:15378"/>
        <dbReference type="ChEBI" id="CHEBI:30616"/>
        <dbReference type="ChEBI" id="CHEBI:33019"/>
        <dbReference type="ChEBI" id="CHEBI:57912"/>
        <dbReference type="ChEBI" id="CHEBI:78442"/>
        <dbReference type="ChEBI" id="CHEBI:78535"/>
        <dbReference type="ChEBI" id="CHEBI:456215"/>
        <dbReference type="EC" id="6.1.1.2"/>
    </reaction>
</comment>
<keyword evidence="7 12" id="KW-0648">Protein biosynthesis</keyword>
<reference evidence="14" key="1">
    <citation type="journal article" date="2020" name="Stud. Mycol.">
        <title>101 Dothideomycetes genomes: a test case for predicting lifestyles and emergence of pathogens.</title>
        <authorList>
            <person name="Haridas S."/>
            <person name="Albert R."/>
            <person name="Binder M."/>
            <person name="Bloem J."/>
            <person name="Labutti K."/>
            <person name="Salamov A."/>
            <person name="Andreopoulos B."/>
            <person name="Baker S."/>
            <person name="Barry K."/>
            <person name="Bills G."/>
            <person name="Bluhm B."/>
            <person name="Cannon C."/>
            <person name="Castanera R."/>
            <person name="Culley D."/>
            <person name="Daum C."/>
            <person name="Ezra D."/>
            <person name="Gonzalez J."/>
            <person name="Henrissat B."/>
            <person name="Kuo A."/>
            <person name="Liang C."/>
            <person name="Lipzen A."/>
            <person name="Lutzoni F."/>
            <person name="Magnuson J."/>
            <person name="Mondo S."/>
            <person name="Nolan M."/>
            <person name="Ohm R."/>
            <person name="Pangilinan J."/>
            <person name="Park H.-J."/>
            <person name="Ramirez L."/>
            <person name="Alfaro M."/>
            <person name="Sun H."/>
            <person name="Tritt A."/>
            <person name="Yoshinaga Y."/>
            <person name="Zwiers L.-H."/>
            <person name="Turgeon B."/>
            <person name="Goodwin S."/>
            <person name="Spatafora J."/>
            <person name="Crous P."/>
            <person name="Grigoriev I."/>
        </authorList>
    </citation>
    <scope>NUCLEOTIDE SEQUENCE</scope>
    <source>
        <strain evidence="14">CBS 113389</strain>
    </source>
</reference>
<dbReference type="GO" id="GO:0005524">
    <property type="term" value="F:ATP binding"/>
    <property type="evidence" value="ECO:0007669"/>
    <property type="project" value="UniProtKB-KW"/>
</dbReference>
<dbReference type="InterPro" id="IPR024109">
    <property type="entry name" value="Trp-tRNA-ligase_bac-type"/>
</dbReference>